<dbReference type="GO" id="GO:0016757">
    <property type="term" value="F:glycosyltransferase activity"/>
    <property type="evidence" value="ECO:0007669"/>
    <property type="project" value="UniProtKB-KW"/>
</dbReference>
<dbReference type="PANTHER" id="PTHR12526:SF510">
    <property type="entry name" value="D-INOSITOL 3-PHOSPHATE GLYCOSYLTRANSFERASE"/>
    <property type="match status" value="1"/>
</dbReference>
<dbReference type="SUPFAM" id="SSF53756">
    <property type="entry name" value="UDP-Glycosyltransferase/glycogen phosphorylase"/>
    <property type="match status" value="1"/>
</dbReference>
<reference evidence="3 4" key="1">
    <citation type="submission" date="2024-10" db="EMBL/GenBank/DDBJ databases">
        <title>The Natural Products Discovery Center: Release of the First 8490 Sequenced Strains for Exploring Actinobacteria Biosynthetic Diversity.</title>
        <authorList>
            <person name="Kalkreuter E."/>
            <person name="Kautsar S.A."/>
            <person name="Yang D."/>
            <person name="Bader C.D."/>
            <person name="Teijaro C.N."/>
            <person name="Fluegel L."/>
            <person name="Davis C.M."/>
            <person name="Simpson J.R."/>
            <person name="Lauterbach L."/>
            <person name="Steele A.D."/>
            <person name="Gui C."/>
            <person name="Meng S."/>
            <person name="Li G."/>
            <person name="Viehrig K."/>
            <person name="Ye F."/>
            <person name="Su P."/>
            <person name="Kiefer A.F."/>
            <person name="Nichols A."/>
            <person name="Cepeda A.J."/>
            <person name="Yan W."/>
            <person name="Fan B."/>
            <person name="Jiang Y."/>
            <person name="Adhikari A."/>
            <person name="Zheng C.-J."/>
            <person name="Schuster L."/>
            <person name="Cowan T.M."/>
            <person name="Smanski M.J."/>
            <person name="Chevrette M.G."/>
            <person name="De Carvalho L.P.S."/>
            <person name="Shen B."/>
        </authorList>
    </citation>
    <scope>NUCLEOTIDE SEQUENCE [LARGE SCALE GENOMIC DNA]</scope>
    <source>
        <strain evidence="3 4">NPDC049639</strain>
    </source>
</reference>
<dbReference type="Pfam" id="PF13692">
    <property type="entry name" value="Glyco_trans_1_4"/>
    <property type="match status" value="1"/>
</dbReference>
<gene>
    <name evidence="3" type="ORF">ACIB24_21095</name>
</gene>
<dbReference type="RefSeq" id="WP_398284175.1">
    <property type="nucleotide sequence ID" value="NZ_JBITLV010000008.1"/>
</dbReference>
<dbReference type="EC" id="2.4.-.-" evidence="3"/>
<evidence type="ECO:0000256" key="1">
    <source>
        <dbReference type="ARBA" id="ARBA00022676"/>
    </source>
</evidence>
<sequence>MSEWPRLIAVTDEPPEAGGHPALPPIAYLVSQYPKLSHEFVAREIRGLRALGVEVHTFSVRPAPDDEVRTQRDAAERDATHALQDDRSGVVRALLHLARRHPIALLLTLVQALRTGPATARARLWQVFYLAEAALLVRHLRAEGLRHVHVHLANNGADIARLATALANRIEPRRFTWSMAVHGPTEFADVMGSDLAAKVRAADFVTCISDFCRSQLMGLVEPEHWPKLHVVPMSVEPGRYAPVAREGGRRPARVLFVGRLVPEKGPMVLLDALARLAVTAPGSVEARIVGAGPLAADLAARVRALGLHDVQLLGALGQDDLPDQYAWADVFCLPSFAEGLPVVLMEAMATGLPVVTTPIAGIPELVTDGVHGLLVPPGRPDALVTALAALAGDPDRRRRLGRRGAQAVAQQHDAARNAALLLDVFAHGLP</sequence>
<protein>
    <submittedName>
        <fullName evidence="3">Glycosyltransferase family 4 protein</fullName>
        <ecNumber evidence="3">2.4.-.-</ecNumber>
    </submittedName>
</protein>
<proteinExistence type="predicted"/>
<accession>A0ABW8AT56</accession>
<comment type="caution">
    <text evidence="3">The sequence shown here is derived from an EMBL/GenBank/DDBJ whole genome shotgun (WGS) entry which is preliminary data.</text>
</comment>
<keyword evidence="4" id="KW-1185">Reference proteome</keyword>
<dbReference type="PANTHER" id="PTHR12526">
    <property type="entry name" value="GLYCOSYLTRANSFERASE"/>
    <property type="match status" value="1"/>
</dbReference>
<keyword evidence="1 3" id="KW-0328">Glycosyltransferase</keyword>
<dbReference type="Proteomes" id="UP001612915">
    <property type="component" value="Unassembled WGS sequence"/>
</dbReference>
<keyword evidence="2 3" id="KW-0808">Transferase</keyword>
<name>A0ABW8AT56_9ACTN</name>
<dbReference type="Gene3D" id="3.40.50.2000">
    <property type="entry name" value="Glycogen Phosphorylase B"/>
    <property type="match status" value="2"/>
</dbReference>
<dbReference type="CDD" id="cd03801">
    <property type="entry name" value="GT4_PimA-like"/>
    <property type="match status" value="1"/>
</dbReference>
<evidence type="ECO:0000256" key="2">
    <source>
        <dbReference type="ARBA" id="ARBA00022679"/>
    </source>
</evidence>
<evidence type="ECO:0000313" key="3">
    <source>
        <dbReference type="EMBL" id="MFI7589571.1"/>
    </source>
</evidence>
<organism evidence="3 4">
    <name type="scientific">Spongisporangium articulatum</name>
    <dbReference type="NCBI Taxonomy" id="3362603"/>
    <lineage>
        <taxon>Bacteria</taxon>
        <taxon>Bacillati</taxon>
        <taxon>Actinomycetota</taxon>
        <taxon>Actinomycetes</taxon>
        <taxon>Kineosporiales</taxon>
        <taxon>Kineosporiaceae</taxon>
        <taxon>Spongisporangium</taxon>
    </lineage>
</organism>
<evidence type="ECO:0000313" key="4">
    <source>
        <dbReference type="Proteomes" id="UP001612915"/>
    </source>
</evidence>
<dbReference type="EMBL" id="JBITLV010000008">
    <property type="protein sequence ID" value="MFI7589571.1"/>
    <property type="molecule type" value="Genomic_DNA"/>
</dbReference>